<accession>A0A1Z5HSH6</accession>
<organism evidence="1 2">
    <name type="scientific">Calderihabitans maritimus</name>
    <dbReference type="NCBI Taxonomy" id="1246530"/>
    <lineage>
        <taxon>Bacteria</taxon>
        <taxon>Bacillati</taxon>
        <taxon>Bacillota</taxon>
        <taxon>Clostridia</taxon>
        <taxon>Neomoorellales</taxon>
        <taxon>Calderihabitantaceae</taxon>
        <taxon>Calderihabitans</taxon>
    </lineage>
</organism>
<dbReference type="EMBL" id="BDGJ01000081">
    <property type="protein sequence ID" value="GAW92472.1"/>
    <property type="molecule type" value="Genomic_DNA"/>
</dbReference>
<keyword evidence="2" id="KW-1185">Reference proteome</keyword>
<proteinExistence type="predicted"/>
<reference evidence="2" key="1">
    <citation type="journal article" date="2017" name="Appl. Environ. Microbiol.">
        <title>Genomic analysis of Calderihabitans maritimus KKC1, a thermophilic hydrogenogenic carboxydotrophic bacterium isolated from marine sediment.</title>
        <authorList>
            <person name="Omae K."/>
            <person name="Yoneda Y."/>
            <person name="Fukuyama Y."/>
            <person name="Yoshida T."/>
            <person name="Sako Y."/>
        </authorList>
    </citation>
    <scope>NUCLEOTIDE SEQUENCE [LARGE SCALE GENOMIC DNA]</scope>
    <source>
        <strain evidence="2">KKC1</strain>
    </source>
</reference>
<protein>
    <submittedName>
        <fullName evidence="1">Uncharacterized protein</fullName>
    </submittedName>
</protein>
<sequence length="65" mass="7601">MKRYGSVIPNQEEIELQINRSAKEVAAYYKNPVRWSGRNLRNLQEMAKKVVKQTAMTTFIPFTLI</sequence>
<evidence type="ECO:0000313" key="2">
    <source>
        <dbReference type="Proteomes" id="UP000197032"/>
    </source>
</evidence>
<name>A0A1Z5HSH6_9FIRM</name>
<dbReference type="AlphaFoldDB" id="A0A1Z5HSH6"/>
<comment type="caution">
    <text evidence="1">The sequence shown here is derived from an EMBL/GenBank/DDBJ whole genome shotgun (WGS) entry which is preliminary data.</text>
</comment>
<gene>
    <name evidence="1" type="ORF">KKC1_16260</name>
</gene>
<dbReference type="Proteomes" id="UP000197032">
    <property type="component" value="Unassembled WGS sequence"/>
</dbReference>
<evidence type="ECO:0000313" key="1">
    <source>
        <dbReference type="EMBL" id="GAW92472.1"/>
    </source>
</evidence>